<organism evidence="4">
    <name type="scientific">Haptolina brevifila</name>
    <dbReference type="NCBI Taxonomy" id="156173"/>
    <lineage>
        <taxon>Eukaryota</taxon>
        <taxon>Haptista</taxon>
        <taxon>Haptophyta</taxon>
        <taxon>Prymnesiophyceae</taxon>
        <taxon>Prymnesiales</taxon>
        <taxon>Prymnesiaceae</taxon>
        <taxon>Haptolina</taxon>
    </lineage>
</organism>
<feature type="transmembrane region" description="Helical" evidence="2">
    <location>
        <begin position="157"/>
        <end position="181"/>
    </location>
</feature>
<dbReference type="InterPro" id="IPR036259">
    <property type="entry name" value="MFS_trans_sf"/>
</dbReference>
<keyword evidence="2" id="KW-0812">Transmembrane</keyword>
<feature type="transmembrane region" description="Helical" evidence="2">
    <location>
        <begin position="193"/>
        <end position="216"/>
    </location>
</feature>
<accession>A0A7S2NMQ3</accession>
<feature type="transmembrane region" description="Helical" evidence="2">
    <location>
        <begin position="31"/>
        <end position="53"/>
    </location>
</feature>
<keyword evidence="2" id="KW-0472">Membrane</keyword>
<evidence type="ECO:0000256" key="2">
    <source>
        <dbReference type="SAM" id="Phobius"/>
    </source>
</evidence>
<name>A0A7S2NMQ3_9EUKA</name>
<evidence type="ECO:0000313" key="4">
    <source>
        <dbReference type="EMBL" id="CAD9550063.1"/>
    </source>
</evidence>
<dbReference type="SUPFAM" id="SSF103473">
    <property type="entry name" value="MFS general substrate transporter"/>
    <property type="match status" value="1"/>
</dbReference>
<proteinExistence type="predicted"/>
<dbReference type="GO" id="GO:0022857">
    <property type="term" value="F:transmembrane transporter activity"/>
    <property type="evidence" value="ECO:0007669"/>
    <property type="project" value="InterPro"/>
</dbReference>
<evidence type="ECO:0000259" key="3">
    <source>
        <dbReference type="PROSITE" id="PS50850"/>
    </source>
</evidence>
<dbReference type="EMBL" id="HBGU01082659">
    <property type="protein sequence ID" value="CAD9550063.1"/>
    <property type="molecule type" value="Transcribed_RNA"/>
</dbReference>
<dbReference type="InterPro" id="IPR020846">
    <property type="entry name" value="MFS_dom"/>
</dbReference>
<dbReference type="PROSITE" id="PS50850">
    <property type="entry name" value="MFS"/>
    <property type="match status" value="1"/>
</dbReference>
<comment type="subcellular location">
    <subcellularLocation>
        <location evidence="1">Membrane</location>
        <topology evidence="1">Multi-pass membrane protein</topology>
    </subcellularLocation>
</comment>
<gene>
    <name evidence="4" type="ORF">CBRE1094_LOCUS45113</name>
</gene>
<feature type="transmembrane region" description="Helical" evidence="2">
    <location>
        <begin position="65"/>
        <end position="86"/>
    </location>
</feature>
<reference evidence="4" key="1">
    <citation type="submission" date="2021-01" db="EMBL/GenBank/DDBJ databases">
        <authorList>
            <person name="Corre E."/>
            <person name="Pelletier E."/>
            <person name="Niang G."/>
            <person name="Scheremetjew M."/>
            <person name="Finn R."/>
            <person name="Kale V."/>
            <person name="Holt S."/>
            <person name="Cochrane G."/>
            <person name="Meng A."/>
            <person name="Brown T."/>
            <person name="Cohen L."/>
        </authorList>
    </citation>
    <scope>NUCLEOTIDE SEQUENCE</scope>
    <source>
        <strain evidence="4">UTEX LB 985</strain>
    </source>
</reference>
<protein>
    <recommendedName>
        <fullName evidence="3">Major facilitator superfamily (MFS) profile domain-containing protein</fullName>
    </recommendedName>
</protein>
<feature type="domain" description="Major facilitator superfamily (MFS) profile" evidence="3">
    <location>
        <begin position="28"/>
        <end position="240"/>
    </location>
</feature>
<sequence>MSMMMPRAMSDVCSAQRQEAKRFWMNKSLRTAMIVPWAEAFTAAFLSPVYPFFMQNLGLDAGDMGQLRVVQSVLLLVSAPICGFLLDTYGPFLGIALPASICSIGCALKAIANSLSTLYVANVFSGLSGAKTDMAVAHVSRHTEPSMRTLAVSATRIQLQVLTLIGTVCFTPLNAALTMLLPDEAFGMLRFRLLISFCTLGCGFGVIVLCFASSSLSYDAAATDPEGDVRLAEIGFLTGT</sequence>
<feature type="transmembrane region" description="Helical" evidence="2">
    <location>
        <begin position="93"/>
        <end position="112"/>
    </location>
</feature>
<dbReference type="AlphaFoldDB" id="A0A7S2NMQ3"/>
<dbReference type="Gene3D" id="1.20.1250.20">
    <property type="entry name" value="MFS general substrate transporter like domains"/>
    <property type="match status" value="1"/>
</dbReference>
<keyword evidence="2" id="KW-1133">Transmembrane helix</keyword>
<evidence type="ECO:0000256" key="1">
    <source>
        <dbReference type="ARBA" id="ARBA00004141"/>
    </source>
</evidence>
<dbReference type="GO" id="GO:0016020">
    <property type="term" value="C:membrane"/>
    <property type="evidence" value="ECO:0007669"/>
    <property type="project" value="UniProtKB-SubCell"/>
</dbReference>